<dbReference type="Pfam" id="PF05380">
    <property type="entry name" value="Peptidase_A17"/>
    <property type="match status" value="1"/>
</dbReference>
<reference evidence="1 2" key="1">
    <citation type="submission" date="2020-06" db="EMBL/GenBank/DDBJ databases">
        <authorList>
            <person name="Li R."/>
            <person name="Bekaert M."/>
        </authorList>
    </citation>
    <scope>NUCLEOTIDE SEQUENCE [LARGE SCALE GENOMIC DNA]</scope>
    <source>
        <strain evidence="2">wild</strain>
    </source>
</reference>
<dbReference type="InterPro" id="IPR008042">
    <property type="entry name" value="Retrotrans_Pao"/>
</dbReference>
<dbReference type="OrthoDB" id="10067762at2759"/>
<sequence>MKALMEIPTPSNSLQSLRSYGDKLEAYVRGLQSLDQTQEMYGALLVPVVLGYFHLKFEKNIARDHDSDTISLIELIKSIVKEISILEVGQTTDYGDNHMTATFFAGAKSRQQPHYDHNQTKMPKRTHACVFCDGTHHSNECTKIKDPSDIIAVKIDWDKPKPSSELQHLRIKLAKVLKITTTAVMERHYFTSSSVNMDYNGLHVFVDASMDAYGAIAYICNESYSAVVMAKNRVAPLKKLTHQQLEFMTALIGARLASHTRTTLSSNKVVFWSDSQIVLHWLNTSRQLKRFVQNRINEIRNVTTQDEWRYCPNKENPADLLTRGLTAEKFFT</sequence>
<keyword evidence="2" id="KW-1185">Reference proteome</keyword>
<dbReference type="EMBL" id="CACVKT020010252">
    <property type="protein sequence ID" value="CAC5425514.1"/>
    <property type="molecule type" value="Genomic_DNA"/>
</dbReference>
<dbReference type="GO" id="GO:0003676">
    <property type="term" value="F:nucleic acid binding"/>
    <property type="evidence" value="ECO:0007669"/>
    <property type="project" value="InterPro"/>
</dbReference>
<gene>
    <name evidence="1" type="ORF">MCOR_57323</name>
</gene>
<dbReference type="PANTHER" id="PTHR47331">
    <property type="entry name" value="PHD-TYPE DOMAIN-CONTAINING PROTEIN"/>
    <property type="match status" value="1"/>
</dbReference>
<dbReference type="AlphaFoldDB" id="A0A6J8EYD6"/>
<proteinExistence type="predicted"/>
<evidence type="ECO:0000313" key="2">
    <source>
        <dbReference type="Proteomes" id="UP000507470"/>
    </source>
</evidence>
<organism evidence="1 2">
    <name type="scientific">Mytilus coruscus</name>
    <name type="common">Sea mussel</name>
    <dbReference type="NCBI Taxonomy" id="42192"/>
    <lineage>
        <taxon>Eukaryota</taxon>
        <taxon>Metazoa</taxon>
        <taxon>Spiralia</taxon>
        <taxon>Lophotrochozoa</taxon>
        <taxon>Mollusca</taxon>
        <taxon>Bivalvia</taxon>
        <taxon>Autobranchia</taxon>
        <taxon>Pteriomorphia</taxon>
        <taxon>Mytilida</taxon>
        <taxon>Mytiloidea</taxon>
        <taxon>Mytilidae</taxon>
        <taxon>Mytilinae</taxon>
        <taxon>Mytilus</taxon>
    </lineage>
</organism>
<protein>
    <submittedName>
        <fullName evidence="1">Uncharacterized protein</fullName>
    </submittedName>
</protein>
<dbReference type="InterPro" id="IPR036397">
    <property type="entry name" value="RNaseH_sf"/>
</dbReference>
<name>A0A6J8EYD6_MYTCO</name>
<evidence type="ECO:0000313" key="1">
    <source>
        <dbReference type="EMBL" id="CAC5425514.1"/>
    </source>
</evidence>
<dbReference type="Gene3D" id="3.30.420.10">
    <property type="entry name" value="Ribonuclease H-like superfamily/Ribonuclease H"/>
    <property type="match status" value="1"/>
</dbReference>
<dbReference type="Proteomes" id="UP000507470">
    <property type="component" value="Unassembled WGS sequence"/>
</dbReference>
<accession>A0A6J8EYD6</accession>